<keyword evidence="2" id="KW-0560">Oxidoreductase</keyword>
<reference evidence="6 7" key="1">
    <citation type="submission" date="2020-04" db="EMBL/GenBank/DDBJ databases">
        <title>Thermobifida alba genome sequencing and assembly.</title>
        <authorList>
            <person name="Luzics S."/>
            <person name="Horvath B."/>
            <person name="Nagy I."/>
            <person name="Toth A."/>
            <person name="Nagy I."/>
            <person name="Kukolya J."/>
        </authorList>
    </citation>
    <scope>NUCLEOTIDE SEQUENCE [LARGE SCALE GENOMIC DNA]</scope>
    <source>
        <strain evidence="6 7">DSM 43795</strain>
    </source>
</reference>
<dbReference type="Pfam" id="PF00465">
    <property type="entry name" value="Fe-ADH"/>
    <property type="match status" value="1"/>
</dbReference>
<dbReference type="InterPro" id="IPR039697">
    <property type="entry name" value="Alcohol_dehydrogenase_Fe"/>
</dbReference>
<dbReference type="InterPro" id="IPR034786">
    <property type="entry name" value="MAR"/>
</dbReference>
<dbReference type="SUPFAM" id="SSF56796">
    <property type="entry name" value="Dehydroquinate synthase-like"/>
    <property type="match status" value="1"/>
</dbReference>
<name>A0ABY4L1H3_THEAE</name>
<dbReference type="PANTHER" id="PTHR11496:SF102">
    <property type="entry name" value="ALCOHOL DEHYDROGENASE 4"/>
    <property type="match status" value="1"/>
</dbReference>
<keyword evidence="3" id="KW-0520">NAD</keyword>
<dbReference type="InterPro" id="IPR001670">
    <property type="entry name" value="ADH_Fe/GldA"/>
</dbReference>
<dbReference type="PANTHER" id="PTHR11496">
    <property type="entry name" value="ALCOHOL DEHYDROGENASE"/>
    <property type="match status" value="1"/>
</dbReference>
<dbReference type="Gene3D" id="3.40.50.1970">
    <property type="match status" value="1"/>
</dbReference>
<dbReference type="EMBL" id="CP051627">
    <property type="protein sequence ID" value="UPT20781.1"/>
    <property type="molecule type" value="Genomic_DNA"/>
</dbReference>
<evidence type="ECO:0000313" key="6">
    <source>
        <dbReference type="EMBL" id="UPT20781.1"/>
    </source>
</evidence>
<evidence type="ECO:0000256" key="3">
    <source>
        <dbReference type="ARBA" id="ARBA00023027"/>
    </source>
</evidence>
<feature type="domain" description="Fe-containing alcohol dehydrogenase-like C-terminal" evidence="5">
    <location>
        <begin position="165"/>
        <end position="355"/>
    </location>
</feature>
<dbReference type="RefSeq" id="WP_248593067.1">
    <property type="nucleotide sequence ID" value="NZ_BAABEB010000027.1"/>
</dbReference>
<dbReference type="InterPro" id="IPR056798">
    <property type="entry name" value="ADH_Fe_C"/>
</dbReference>
<evidence type="ECO:0000259" key="4">
    <source>
        <dbReference type="Pfam" id="PF00465"/>
    </source>
</evidence>
<dbReference type="Pfam" id="PF25137">
    <property type="entry name" value="ADH_Fe_C"/>
    <property type="match status" value="1"/>
</dbReference>
<accession>A0ABY4L1H3</accession>
<comment type="similarity">
    <text evidence="1">Belongs to the iron-containing alcohol dehydrogenase family.</text>
</comment>
<evidence type="ECO:0000313" key="7">
    <source>
        <dbReference type="Proteomes" id="UP000832041"/>
    </source>
</evidence>
<dbReference type="Proteomes" id="UP000832041">
    <property type="component" value="Chromosome"/>
</dbReference>
<organism evidence="6 7">
    <name type="scientific">Thermobifida alba</name>
    <name type="common">Thermomonospora alba</name>
    <dbReference type="NCBI Taxonomy" id="53522"/>
    <lineage>
        <taxon>Bacteria</taxon>
        <taxon>Bacillati</taxon>
        <taxon>Actinomycetota</taxon>
        <taxon>Actinomycetes</taxon>
        <taxon>Streptosporangiales</taxon>
        <taxon>Nocardiopsidaceae</taxon>
        <taxon>Thermobifida</taxon>
    </lineage>
</organism>
<dbReference type="CDD" id="cd08177">
    <property type="entry name" value="MAR"/>
    <property type="match status" value="1"/>
</dbReference>
<evidence type="ECO:0000256" key="2">
    <source>
        <dbReference type="ARBA" id="ARBA00023002"/>
    </source>
</evidence>
<feature type="domain" description="Alcohol dehydrogenase iron-type/glycerol dehydrogenase GldA" evidence="4">
    <location>
        <begin position="12"/>
        <end position="152"/>
    </location>
</feature>
<evidence type="ECO:0000256" key="1">
    <source>
        <dbReference type="ARBA" id="ARBA00007358"/>
    </source>
</evidence>
<protein>
    <submittedName>
        <fullName evidence="6">Maleylacetate reductase</fullName>
    </submittedName>
</protein>
<gene>
    <name evidence="6" type="ORF">FOF52_07255</name>
</gene>
<sequence>MTMTFEHVTLGQRVLFGSGAAAANLAGEVRRRGAGRVMVIATPSARPLAERVCRDVDVALWWDEVVQHVPVPLAEAARTAAAAHGVDLLVCVGGGSAVGLAKAVALTSGIPVVAVPTTYAGSEATNVWGMTEGRTKTTGVDDRVLPETVVYDATLTTSLPVEFSVVSGLNAVAHCVDSLWAPRTDPVNRLMALEGARVLAAALPRIAAGPGAVAAREQALYGCYLAAVAFASAGSGLHHTICHVLGGAFDLPHAPTHAVVLPHVLALNAPAVPERAARLADALGRPAGPGQDPAAAAVAALHGLCRDLGAPARLADLGFGADDVAEAVRRVRAAAPPSNPVPVTEAAVTALLTGALTGAVPGPR</sequence>
<keyword evidence="7" id="KW-1185">Reference proteome</keyword>
<dbReference type="Gene3D" id="1.20.1090.10">
    <property type="entry name" value="Dehydroquinate synthase-like - alpha domain"/>
    <property type="match status" value="1"/>
</dbReference>
<evidence type="ECO:0000259" key="5">
    <source>
        <dbReference type="Pfam" id="PF25137"/>
    </source>
</evidence>
<proteinExistence type="inferred from homology"/>